<dbReference type="EMBL" id="LJKE01000015">
    <property type="protein sequence ID" value="KZD71875.1"/>
    <property type="molecule type" value="Genomic_DNA"/>
</dbReference>
<dbReference type="Proteomes" id="UP000076482">
    <property type="component" value="Unassembled WGS sequence"/>
</dbReference>
<dbReference type="AlphaFoldDB" id="A0A161STJ3"/>
<sequence>MNKPTFDELKIDISHLNYDLEHATHDITKSILLKELINKKEQLLEQAQQGYYSEEHWKKYKYLSIRLALSFPDSIEEEEISEEMHVFCNENLIPAQIKRMNQRWDKIQENELANATTAGVVKINN</sequence>
<evidence type="ECO:0000313" key="2">
    <source>
        <dbReference type="Proteomes" id="UP000076482"/>
    </source>
</evidence>
<dbReference type="PATRIC" id="fig|1396.535.peg.4080"/>
<gene>
    <name evidence="1" type="ORF">B4088_0336</name>
</gene>
<accession>A0A161STJ3</accession>
<dbReference type="RefSeq" id="WP_063259572.1">
    <property type="nucleotide sequence ID" value="NZ_LJKE01000015.1"/>
</dbReference>
<comment type="caution">
    <text evidence="1">The sequence shown here is derived from an EMBL/GenBank/DDBJ whole genome shotgun (WGS) entry which is preliminary data.</text>
</comment>
<proteinExistence type="predicted"/>
<protein>
    <submittedName>
        <fullName evidence="1">Uncharacterized protein</fullName>
    </submittedName>
</protein>
<reference evidence="1 2" key="1">
    <citation type="submission" date="2015-09" db="EMBL/GenBank/DDBJ databases">
        <title>Bacillus cereus food isolates.</title>
        <authorList>
            <person name="Boekhorst J."/>
        </authorList>
    </citation>
    <scope>NUCLEOTIDE SEQUENCE [LARGE SCALE GENOMIC DNA]</scope>
    <source>
        <strain evidence="1 2">B4088</strain>
    </source>
</reference>
<organism evidence="1 2">
    <name type="scientific">Bacillus cereus</name>
    <dbReference type="NCBI Taxonomy" id="1396"/>
    <lineage>
        <taxon>Bacteria</taxon>
        <taxon>Bacillati</taxon>
        <taxon>Bacillota</taxon>
        <taxon>Bacilli</taxon>
        <taxon>Bacillales</taxon>
        <taxon>Bacillaceae</taxon>
        <taxon>Bacillus</taxon>
        <taxon>Bacillus cereus group</taxon>
    </lineage>
</organism>
<evidence type="ECO:0000313" key="1">
    <source>
        <dbReference type="EMBL" id="KZD71875.1"/>
    </source>
</evidence>
<name>A0A161STJ3_BACCE</name>